<protein>
    <submittedName>
        <fullName evidence="6">LysR family transcriptional regulator</fullName>
    </submittedName>
</protein>
<dbReference type="SUPFAM" id="SSF46785">
    <property type="entry name" value="Winged helix' DNA-binding domain"/>
    <property type="match status" value="1"/>
</dbReference>
<dbReference type="Gene3D" id="3.40.190.10">
    <property type="entry name" value="Periplasmic binding protein-like II"/>
    <property type="match status" value="2"/>
</dbReference>
<feature type="domain" description="HTH lysR-type" evidence="5">
    <location>
        <begin position="9"/>
        <end position="66"/>
    </location>
</feature>
<evidence type="ECO:0000313" key="6">
    <source>
        <dbReference type="EMBL" id="NHN89566.1"/>
    </source>
</evidence>
<evidence type="ECO:0000256" key="1">
    <source>
        <dbReference type="ARBA" id="ARBA00009437"/>
    </source>
</evidence>
<comment type="caution">
    <text evidence="6">The sequence shown here is derived from an EMBL/GenBank/DDBJ whole genome shotgun (WGS) entry which is preliminary data.</text>
</comment>
<dbReference type="InterPro" id="IPR058163">
    <property type="entry name" value="LysR-type_TF_proteobact-type"/>
</dbReference>
<comment type="similarity">
    <text evidence="1">Belongs to the LysR transcriptional regulatory family.</text>
</comment>
<dbReference type="Pfam" id="PF00126">
    <property type="entry name" value="HTH_1"/>
    <property type="match status" value="1"/>
</dbReference>
<dbReference type="PANTHER" id="PTHR30537">
    <property type="entry name" value="HTH-TYPE TRANSCRIPTIONAL REGULATOR"/>
    <property type="match status" value="1"/>
</dbReference>
<dbReference type="InterPro" id="IPR036388">
    <property type="entry name" value="WH-like_DNA-bd_sf"/>
</dbReference>
<dbReference type="Gene3D" id="1.10.10.10">
    <property type="entry name" value="Winged helix-like DNA-binding domain superfamily/Winged helix DNA-binding domain"/>
    <property type="match status" value="1"/>
</dbReference>
<dbReference type="InterPro" id="IPR000847">
    <property type="entry name" value="LysR_HTH_N"/>
</dbReference>
<keyword evidence="7" id="KW-1185">Reference proteome</keyword>
<organism evidence="6 7">
    <name type="scientific">Acetobacter conturbans</name>
    <dbReference type="NCBI Taxonomy" id="1737472"/>
    <lineage>
        <taxon>Bacteria</taxon>
        <taxon>Pseudomonadati</taxon>
        <taxon>Pseudomonadota</taxon>
        <taxon>Alphaproteobacteria</taxon>
        <taxon>Acetobacterales</taxon>
        <taxon>Acetobacteraceae</taxon>
        <taxon>Acetobacter</taxon>
    </lineage>
</organism>
<dbReference type="EMBL" id="WOSY01000014">
    <property type="protein sequence ID" value="NHN89566.1"/>
    <property type="molecule type" value="Genomic_DNA"/>
</dbReference>
<dbReference type="InterPro" id="IPR005119">
    <property type="entry name" value="LysR_subst-bd"/>
</dbReference>
<keyword evidence="3" id="KW-0238">DNA-binding</keyword>
<dbReference type="InterPro" id="IPR036390">
    <property type="entry name" value="WH_DNA-bd_sf"/>
</dbReference>
<sequence length="312" mass="34755">MAYARRFLPSVSLLCAFEAAARHQNFTAAALELHLTQSVISRQIRLLEEQLGAPLFVREKQTVRLTVAGEAYAREIREALRKIATATLGLRAAPGGGTLNLAAPPTFGGMWLGSRLGDFIKKYPEITVNLFTRTSSFDFSTEIFDAAVCFGIPDWPGTERQLIARERTIPVCAPSLASSYDFSEASDLLNAPLLHLVSRPNAWERWFNGQGVDALNVHGMLCDQYFIIFQIALTGTGIGLLPEIMVHDALESGSLVQIGDALDTQDDEAYYLVWPCHRTHYGPLAHFRAWLTEWEESVSNTPLPSFRNRRRT</sequence>
<dbReference type="SUPFAM" id="SSF53850">
    <property type="entry name" value="Periplasmic binding protein-like II"/>
    <property type="match status" value="1"/>
</dbReference>
<name>A0ABX0K1F4_9PROT</name>
<evidence type="ECO:0000256" key="2">
    <source>
        <dbReference type="ARBA" id="ARBA00023015"/>
    </source>
</evidence>
<dbReference type="PROSITE" id="PS50931">
    <property type="entry name" value="HTH_LYSR"/>
    <property type="match status" value="1"/>
</dbReference>
<dbReference type="PANTHER" id="PTHR30537:SF26">
    <property type="entry name" value="GLYCINE CLEAVAGE SYSTEM TRANSCRIPTIONAL ACTIVATOR"/>
    <property type="match status" value="1"/>
</dbReference>
<dbReference type="PRINTS" id="PR00039">
    <property type="entry name" value="HTHLYSR"/>
</dbReference>
<keyword evidence="4" id="KW-0804">Transcription</keyword>
<dbReference type="Proteomes" id="UP000631653">
    <property type="component" value="Unassembled WGS sequence"/>
</dbReference>
<keyword evidence="2" id="KW-0805">Transcription regulation</keyword>
<dbReference type="Pfam" id="PF03466">
    <property type="entry name" value="LysR_substrate"/>
    <property type="match status" value="1"/>
</dbReference>
<gene>
    <name evidence="6" type="ORF">GOB81_13180</name>
</gene>
<evidence type="ECO:0000313" key="7">
    <source>
        <dbReference type="Proteomes" id="UP000631653"/>
    </source>
</evidence>
<evidence type="ECO:0000259" key="5">
    <source>
        <dbReference type="PROSITE" id="PS50931"/>
    </source>
</evidence>
<proteinExistence type="inferred from homology"/>
<evidence type="ECO:0000256" key="3">
    <source>
        <dbReference type="ARBA" id="ARBA00023125"/>
    </source>
</evidence>
<accession>A0ABX0K1F4</accession>
<evidence type="ECO:0000256" key="4">
    <source>
        <dbReference type="ARBA" id="ARBA00023163"/>
    </source>
</evidence>
<reference evidence="6 7" key="1">
    <citation type="journal article" date="2020" name="Int. J. Syst. Evol. Microbiol.">
        <title>Novel acetic acid bacteria from cider fermentations: Acetobacter conturbans sp. nov. and Acetobacter fallax sp. nov.</title>
        <authorList>
            <person name="Sombolestani A.S."/>
            <person name="Cleenwerck I."/>
            <person name="Cnockaert M."/>
            <person name="Borremans W."/>
            <person name="Wieme A.D."/>
            <person name="De Vuyst L."/>
            <person name="Vandamme P."/>
        </authorList>
    </citation>
    <scope>NUCLEOTIDE SEQUENCE [LARGE SCALE GENOMIC DNA]</scope>
    <source>
        <strain evidence="6 7">LMG 1627</strain>
    </source>
</reference>